<dbReference type="EMBL" id="MGAI01000006">
    <property type="protein sequence ID" value="OGK45536.1"/>
    <property type="molecule type" value="Genomic_DNA"/>
</dbReference>
<comment type="caution">
    <text evidence="5">The sequence shown here is derived from an EMBL/GenBank/DDBJ whole genome shotgun (WGS) entry which is preliminary data.</text>
</comment>
<evidence type="ECO:0000259" key="4">
    <source>
        <dbReference type="Pfam" id="PF00535"/>
    </source>
</evidence>
<reference evidence="5 6" key="1">
    <citation type="journal article" date="2016" name="Nat. Commun.">
        <title>Thousands of microbial genomes shed light on interconnected biogeochemical processes in an aquifer system.</title>
        <authorList>
            <person name="Anantharaman K."/>
            <person name="Brown C.T."/>
            <person name="Hug L.A."/>
            <person name="Sharon I."/>
            <person name="Castelle C.J."/>
            <person name="Probst A.J."/>
            <person name="Thomas B.C."/>
            <person name="Singh A."/>
            <person name="Wilkins M.J."/>
            <person name="Karaoz U."/>
            <person name="Brodie E.L."/>
            <person name="Williams K.H."/>
            <person name="Hubbard S.S."/>
            <person name="Banfield J.F."/>
        </authorList>
    </citation>
    <scope>NUCLEOTIDE SEQUENCE [LARGE SCALE GENOMIC DNA]</scope>
</reference>
<evidence type="ECO:0000256" key="2">
    <source>
        <dbReference type="ARBA" id="ARBA00022676"/>
    </source>
</evidence>
<dbReference type="Gene3D" id="3.90.550.10">
    <property type="entry name" value="Spore Coat Polysaccharide Biosynthesis Protein SpsA, Chain A"/>
    <property type="match status" value="1"/>
</dbReference>
<sequence length="280" mass="32378">MTKNKLALITVIYENYTVLTDFLGSLRDQINKNFHLFIVDLSKNKEKIEKTKQSTIIAEVNKGYSYGVNIGLKNALNDGYKYFCVINNDVYFKEDFTINAFRSILNHPSSIIGGKIYYAPGFEYHKERYTKSDIGKVIWYTGGKIDWDHALTPHVGVDEIDHGQYDNFKEIDFVNGALMLFDKLVIDKVGFWDESYFLYFEDADFCVRAKKAGVKLFYDPSIIIWHKNAQSTGGSGSKLQQKYQRINRLRFGLKYAPIKTKLHLIKNYFLDFIHPQGAGH</sequence>
<gene>
    <name evidence="5" type="ORF">A3B40_00780</name>
</gene>
<dbReference type="PANTHER" id="PTHR43179:SF12">
    <property type="entry name" value="GALACTOFURANOSYLTRANSFERASE GLFT2"/>
    <property type="match status" value="1"/>
</dbReference>
<dbReference type="Pfam" id="PF00535">
    <property type="entry name" value="Glycos_transf_2"/>
    <property type="match status" value="1"/>
</dbReference>
<dbReference type="PANTHER" id="PTHR43179">
    <property type="entry name" value="RHAMNOSYLTRANSFERASE WBBL"/>
    <property type="match status" value="1"/>
</dbReference>
<dbReference type="InterPro" id="IPR029044">
    <property type="entry name" value="Nucleotide-diphossugar_trans"/>
</dbReference>
<evidence type="ECO:0000313" key="5">
    <source>
        <dbReference type="EMBL" id="OGK45536.1"/>
    </source>
</evidence>
<dbReference type="GO" id="GO:0016757">
    <property type="term" value="F:glycosyltransferase activity"/>
    <property type="evidence" value="ECO:0007669"/>
    <property type="project" value="UniProtKB-KW"/>
</dbReference>
<protein>
    <recommendedName>
        <fullName evidence="4">Glycosyltransferase 2-like domain-containing protein</fullName>
    </recommendedName>
</protein>
<organism evidence="5 6">
    <name type="scientific">Candidatus Roizmanbacteria bacterium RIFCSPLOWO2_01_FULL_37_16</name>
    <dbReference type="NCBI Taxonomy" id="1802058"/>
    <lineage>
        <taxon>Bacteria</taxon>
        <taxon>Candidatus Roizmaniibacteriota</taxon>
    </lineage>
</organism>
<evidence type="ECO:0000313" key="6">
    <source>
        <dbReference type="Proteomes" id="UP000178040"/>
    </source>
</evidence>
<dbReference type="SUPFAM" id="SSF53448">
    <property type="entry name" value="Nucleotide-diphospho-sugar transferases"/>
    <property type="match status" value="1"/>
</dbReference>
<feature type="domain" description="Glycosyltransferase 2-like" evidence="4">
    <location>
        <begin position="9"/>
        <end position="134"/>
    </location>
</feature>
<dbReference type="Pfam" id="PF13641">
    <property type="entry name" value="Glyco_tranf_2_3"/>
    <property type="match status" value="1"/>
</dbReference>
<name>A0A1F7IQA0_9BACT</name>
<evidence type="ECO:0000256" key="3">
    <source>
        <dbReference type="ARBA" id="ARBA00022679"/>
    </source>
</evidence>
<accession>A0A1F7IQA0</accession>
<dbReference type="AlphaFoldDB" id="A0A1F7IQA0"/>
<dbReference type="Proteomes" id="UP000178040">
    <property type="component" value="Unassembled WGS sequence"/>
</dbReference>
<evidence type="ECO:0000256" key="1">
    <source>
        <dbReference type="ARBA" id="ARBA00006739"/>
    </source>
</evidence>
<comment type="similarity">
    <text evidence="1">Belongs to the glycosyltransferase 2 family.</text>
</comment>
<keyword evidence="3" id="KW-0808">Transferase</keyword>
<proteinExistence type="inferred from homology"/>
<keyword evidence="2" id="KW-0328">Glycosyltransferase</keyword>
<dbReference type="InterPro" id="IPR001173">
    <property type="entry name" value="Glyco_trans_2-like"/>
</dbReference>